<evidence type="ECO:0000313" key="2">
    <source>
        <dbReference type="EMBL" id="KJA14591.1"/>
    </source>
</evidence>
<reference evidence="3" key="1">
    <citation type="submission" date="2014-04" db="EMBL/GenBank/DDBJ databases">
        <title>Evolutionary Origins and Diversification of the Mycorrhizal Mutualists.</title>
        <authorList>
            <consortium name="DOE Joint Genome Institute"/>
            <consortium name="Mycorrhizal Genomics Consortium"/>
            <person name="Kohler A."/>
            <person name="Kuo A."/>
            <person name="Nagy L.G."/>
            <person name="Floudas D."/>
            <person name="Copeland A."/>
            <person name="Barry K.W."/>
            <person name="Cichocki N."/>
            <person name="Veneault-Fourrey C."/>
            <person name="LaButti K."/>
            <person name="Lindquist E.A."/>
            <person name="Lipzen A."/>
            <person name="Lundell T."/>
            <person name="Morin E."/>
            <person name="Murat C."/>
            <person name="Riley R."/>
            <person name="Ohm R."/>
            <person name="Sun H."/>
            <person name="Tunlid A."/>
            <person name="Henrissat B."/>
            <person name="Grigoriev I.V."/>
            <person name="Hibbett D.S."/>
            <person name="Martin F."/>
        </authorList>
    </citation>
    <scope>NUCLEOTIDE SEQUENCE [LARGE SCALE GENOMIC DNA]</scope>
    <source>
        <strain evidence="3">FD-334 SS-4</strain>
    </source>
</reference>
<keyword evidence="1" id="KW-0175">Coiled coil</keyword>
<gene>
    <name evidence="2" type="ORF">HYPSUDRAFT_59300</name>
</gene>
<evidence type="ECO:0000313" key="3">
    <source>
        <dbReference type="Proteomes" id="UP000054270"/>
    </source>
</evidence>
<feature type="coiled-coil region" evidence="1">
    <location>
        <begin position="294"/>
        <end position="328"/>
    </location>
</feature>
<evidence type="ECO:0000256" key="1">
    <source>
        <dbReference type="SAM" id="Coils"/>
    </source>
</evidence>
<protein>
    <submittedName>
        <fullName evidence="2">Uncharacterized protein</fullName>
    </submittedName>
</protein>
<keyword evidence="3" id="KW-1185">Reference proteome</keyword>
<dbReference type="Proteomes" id="UP000054270">
    <property type="component" value="Unassembled WGS sequence"/>
</dbReference>
<dbReference type="OrthoDB" id="10633286at2759"/>
<dbReference type="EMBL" id="KN817673">
    <property type="protein sequence ID" value="KJA14591.1"/>
    <property type="molecule type" value="Genomic_DNA"/>
</dbReference>
<accession>A0A0D2NDB3</accession>
<name>A0A0D2NDB3_HYPSF</name>
<organism evidence="2 3">
    <name type="scientific">Hypholoma sublateritium (strain FD-334 SS-4)</name>
    <dbReference type="NCBI Taxonomy" id="945553"/>
    <lineage>
        <taxon>Eukaryota</taxon>
        <taxon>Fungi</taxon>
        <taxon>Dikarya</taxon>
        <taxon>Basidiomycota</taxon>
        <taxon>Agaricomycotina</taxon>
        <taxon>Agaricomycetes</taxon>
        <taxon>Agaricomycetidae</taxon>
        <taxon>Agaricales</taxon>
        <taxon>Agaricineae</taxon>
        <taxon>Strophariaceae</taxon>
        <taxon>Hypholoma</taxon>
    </lineage>
</organism>
<sequence>MEIKTYLNFLQPAQMWYDAWGVKVDITMKEYILRSSRRAAISSATRSSASSTVAVLVGLFHLKNHRSAMKPVVHEIQMPNQPISLDPLLEHQRTIKLLPQYGSWTMLSSTTSHLAASASRCGAPGQTQDVYESNCIACISTAKASRWSHRARVLLISATISHNGPLRWTQLGSAFPDIWAKVDEVAYLRMANDQKATTINSQAATIHYQKGQLRHQSNQHDIIIEQMMYFRGQIEIRDVELNGWKSIGHQLEAWNNDRTGFLARHDTLRRDFDEHVIISEKMLAIQHDVHATDNANNNATIARLSETISRLENELHALGAEVDGLNGVSEELTAELNVIYQELKTLETWTMNSDPVAFLKIRFRRLIDEAIRFLFEALTGKKADDRHRNVKSWWSSVLNPSNSRHFNPQAQYSPQQLDDIRFQMCLTLLSDSERNFKANATYKNLVNSGTLKYLTQSSIPLRNEGNFHAHELLDASGFRKSLAKAKSDNIIESICTESDYSSLEGLINFVEASQIAP</sequence>
<proteinExistence type="predicted"/>
<dbReference type="AlphaFoldDB" id="A0A0D2NDB3"/>